<dbReference type="AlphaFoldDB" id="A0A0B1TNT7"/>
<protein>
    <submittedName>
        <fullName evidence="1">Uncharacterized protein</fullName>
    </submittedName>
</protein>
<sequence length="39" mass="4447">MPGKYELRIIAENLEENKGEVGFLPIRLARDSNGEDRIC</sequence>
<dbReference type="OrthoDB" id="5850953at2759"/>
<name>A0A0B1TNT7_OESDE</name>
<evidence type="ECO:0000313" key="1">
    <source>
        <dbReference type="EMBL" id="KHJ99178.1"/>
    </source>
</evidence>
<gene>
    <name evidence="1" type="ORF">OESDEN_00840</name>
</gene>
<organism evidence="1 2">
    <name type="scientific">Oesophagostomum dentatum</name>
    <name type="common">Nodular worm</name>
    <dbReference type="NCBI Taxonomy" id="61180"/>
    <lineage>
        <taxon>Eukaryota</taxon>
        <taxon>Metazoa</taxon>
        <taxon>Ecdysozoa</taxon>
        <taxon>Nematoda</taxon>
        <taxon>Chromadorea</taxon>
        <taxon>Rhabditida</taxon>
        <taxon>Rhabditina</taxon>
        <taxon>Rhabditomorpha</taxon>
        <taxon>Strongyloidea</taxon>
        <taxon>Strongylidae</taxon>
        <taxon>Oesophagostomum</taxon>
    </lineage>
</organism>
<dbReference type="EMBL" id="KN549238">
    <property type="protein sequence ID" value="KHJ99178.1"/>
    <property type="molecule type" value="Genomic_DNA"/>
</dbReference>
<accession>A0A0B1TNT7</accession>
<keyword evidence="2" id="KW-1185">Reference proteome</keyword>
<proteinExistence type="predicted"/>
<evidence type="ECO:0000313" key="2">
    <source>
        <dbReference type="Proteomes" id="UP000053660"/>
    </source>
</evidence>
<dbReference type="Proteomes" id="UP000053660">
    <property type="component" value="Unassembled WGS sequence"/>
</dbReference>
<reference evidence="1 2" key="1">
    <citation type="submission" date="2014-03" db="EMBL/GenBank/DDBJ databases">
        <title>Draft genome of the hookworm Oesophagostomum dentatum.</title>
        <authorList>
            <person name="Mitreva M."/>
        </authorList>
    </citation>
    <scope>NUCLEOTIDE SEQUENCE [LARGE SCALE GENOMIC DNA]</scope>
    <source>
        <strain evidence="1 2">OD-Hann</strain>
    </source>
</reference>